<dbReference type="Gene3D" id="1.20.58.340">
    <property type="entry name" value="Magnesium transport protein CorA, transmembrane region"/>
    <property type="match status" value="2"/>
</dbReference>
<keyword evidence="8" id="KW-0406">Ion transport</keyword>
<gene>
    <name evidence="13" type="ORF">H9889_05405</name>
</gene>
<evidence type="ECO:0000256" key="8">
    <source>
        <dbReference type="ARBA" id="ARBA00023065"/>
    </source>
</evidence>
<keyword evidence="4" id="KW-1003">Cell membrane</keyword>
<evidence type="ECO:0000256" key="6">
    <source>
        <dbReference type="ARBA" id="ARBA00022842"/>
    </source>
</evidence>
<dbReference type="PANTHER" id="PTHR46494:SF1">
    <property type="entry name" value="CORA FAMILY METAL ION TRANSPORTER (EUROFUNG)"/>
    <property type="match status" value="1"/>
</dbReference>
<evidence type="ECO:0008006" key="15">
    <source>
        <dbReference type="Google" id="ProtNLM"/>
    </source>
</evidence>
<protein>
    <recommendedName>
        <fullName evidence="15">Magnesium transporter CorA</fullName>
    </recommendedName>
</protein>
<proteinExistence type="inferred from homology"/>
<sequence length="330" mass="38468">MTSYRFENKKFIATDNDAGSLYCLSFSEVRAYQKQQSRVQMDGDIAINAGDDLLQYFKETIHFTQLAEKLLTAKNDTYIGHYPDYTLLSLTLKDHEDAEKNEAIVMVLYEDYSLLFYDDLLSTADQHIHHINRVFSQLSEISVPNLLIPYALIRHDLLTDRAFLRDIESTILELEIALTTQLKNPQNTILNLRKTLSNYKHYYLSLIDLFEDMTEDYEELLPQDADLNYQRLSNKLDRLYKYSVMLSEYVSQVNDRYRAQIDLNLNKTMKTFTILSAIFLPLTLIVGWYGMNFEGMPELGSKYGYLYVIGLSVTILTGSLLYIKKRGFWD</sequence>
<dbReference type="InterPro" id="IPR045863">
    <property type="entry name" value="CorA_TM1_TM2"/>
</dbReference>
<dbReference type="SUPFAM" id="SSF143865">
    <property type="entry name" value="CorA soluble domain-like"/>
    <property type="match status" value="1"/>
</dbReference>
<feature type="transmembrane region" description="Helical" evidence="12">
    <location>
        <begin position="272"/>
        <end position="291"/>
    </location>
</feature>
<comment type="function">
    <text evidence="11">Mediates influx of magnesium ions. Alternates between open and closed states. Activated by low cytoplasmic Mg(2+) levels. Inactive when cytoplasmic Mg(2+) levels are high.</text>
</comment>
<dbReference type="EMBL" id="DXHP01000120">
    <property type="protein sequence ID" value="HIW06745.1"/>
    <property type="molecule type" value="Genomic_DNA"/>
</dbReference>
<dbReference type="GO" id="GO:0015087">
    <property type="term" value="F:cobalt ion transmembrane transporter activity"/>
    <property type="evidence" value="ECO:0007669"/>
    <property type="project" value="TreeGrafter"/>
</dbReference>
<dbReference type="SUPFAM" id="SSF144083">
    <property type="entry name" value="Magnesium transport protein CorA, transmembrane region"/>
    <property type="match status" value="1"/>
</dbReference>
<keyword evidence="6" id="KW-0460">Magnesium</keyword>
<dbReference type="GO" id="GO:0050897">
    <property type="term" value="F:cobalt ion binding"/>
    <property type="evidence" value="ECO:0007669"/>
    <property type="project" value="TreeGrafter"/>
</dbReference>
<dbReference type="InterPro" id="IPR002523">
    <property type="entry name" value="MgTranspt_CorA/ZnTranspt_ZntB"/>
</dbReference>
<dbReference type="Proteomes" id="UP000823934">
    <property type="component" value="Unassembled WGS sequence"/>
</dbReference>
<evidence type="ECO:0000256" key="11">
    <source>
        <dbReference type="ARBA" id="ARBA00045497"/>
    </source>
</evidence>
<dbReference type="AlphaFoldDB" id="A0A9D1Q4R8"/>
<evidence type="ECO:0000256" key="5">
    <source>
        <dbReference type="ARBA" id="ARBA00022692"/>
    </source>
</evidence>
<organism evidence="13 14">
    <name type="scientific">Candidatus Ignatzschineria merdigallinarum</name>
    <dbReference type="NCBI Taxonomy" id="2838621"/>
    <lineage>
        <taxon>Bacteria</taxon>
        <taxon>Pseudomonadati</taxon>
        <taxon>Pseudomonadota</taxon>
        <taxon>Gammaproteobacteria</taxon>
        <taxon>Cardiobacteriales</taxon>
        <taxon>Ignatzschineriaceae</taxon>
        <taxon>Ignatzschineria</taxon>
    </lineage>
</organism>
<evidence type="ECO:0000256" key="12">
    <source>
        <dbReference type="SAM" id="Phobius"/>
    </source>
</evidence>
<dbReference type="GO" id="GO:0000287">
    <property type="term" value="F:magnesium ion binding"/>
    <property type="evidence" value="ECO:0007669"/>
    <property type="project" value="TreeGrafter"/>
</dbReference>
<dbReference type="GO" id="GO:0005886">
    <property type="term" value="C:plasma membrane"/>
    <property type="evidence" value="ECO:0007669"/>
    <property type="project" value="UniProtKB-SubCell"/>
</dbReference>
<accession>A0A9D1Q4R8</accession>
<feature type="transmembrane region" description="Helical" evidence="12">
    <location>
        <begin position="303"/>
        <end position="323"/>
    </location>
</feature>
<evidence type="ECO:0000256" key="1">
    <source>
        <dbReference type="ARBA" id="ARBA00004651"/>
    </source>
</evidence>
<keyword evidence="5 12" id="KW-0812">Transmembrane</keyword>
<evidence type="ECO:0000313" key="13">
    <source>
        <dbReference type="EMBL" id="HIW06745.1"/>
    </source>
</evidence>
<dbReference type="Pfam" id="PF01544">
    <property type="entry name" value="CorA"/>
    <property type="match status" value="1"/>
</dbReference>
<comment type="caution">
    <text evidence="13">The sequence shown here is derived from an EMBL/GenBank/DDBJ whole genome shotgun (WGS) entry which is preliminary data.</text>
</comment>
<dbReference type="PANTHER" id="PTHR46494">
    <property type="entry name" value="CORA FAMILY METAL ION TRANSPORTER (EUROFUNG)"/>
    <property type="match status" value="1"/>
</dbReference>
<keyword evidence="7 12" id="KW-1133">Transmembrane helix</keyword>
<keyword evidence="9 12" id="KW-0472">Membrane</keyword>
<name>A0A9D1Q4R8_9GAMM</name>
<evidence type="ECO:0000256" key="10">
    <source>
        <dbReference type="ARBA" id="ARBA00034269"/>
    </source>
</evidence>
<comment type="similarity">
    <text evidence="2">Belongs to the CorA metal ion transporter (MIT) (TC 1.A.35) family.</text>
</comment>
<reference evidence="13" key="2">
    <citation type="submission" date="2021-04" db="EMBL/GenBank/DDBJ databases">
        <authorList>
            <person name="Gilroy R."/>
        </authorList>
    </citation>
    <scope>NUCLEOTIDE SEQUENCE</scope>
    <source>
        <strain evidence="13">CHK160-9182</strain>
    </source>
</reference>
<reference evidence="13" key="1">
    <citation type="journal article" date="2021" name="PeerJ">
        <title>Extensive microbial diversity within the chicken gut microbiome revealed by metagenomics and culture.</title>
        <authorList>
            <person name="Gilroy R."/>
            <person name="Ravi A."/>
            <person name="Getino M."/>
            <person name="Pursley I."/>
            <person name="Horton D.L."/>
            <person name="Alikhan N.F."/>
            <person name="Baker D."/>
            <person name="Gharbi K."/>
            <person name="Hall N."/>
            <person name="Watson M."/>
            <person name="Adriaenssens E.M."/>
            <person name="Foster-Nyarko E."/>
            <person name="Jarju S."/>
            <person name="Secka A."/>
            <person name="Antonio M."/>
            <person name="Oren A."/>
            <person name="Chaudhuri R.R."/>
            <person name="La Ragione R."/>
            <person name="Hildebrand F."/>
            <person name="Pallen M.J."/>
        </authorList>
    </citation>
    <scope>NUCLEOTIDE SEQUENCE</scope>
    <source>
        <strain evidence="13">CHK160-9182</strain>
    </source>
</reference>
<evidence type="ECO:0000256" key="9">
    <source>
        <dbReference type="ARBA" id="ARBA00023136"/>
    </source>
</evidence>
<dbReference type="FunFam" id="1.20.58.340:FF:000004">
    <property type="entry name" value="Magnesium transport protein CorA"/>
    <property type="match status" value="1"/>
</dbReference>
<dbReference type="GO" id="GO:0015095">
    <property type="term" value="F:magnesium ion transmembrane transporter activity"/>
    <property type="evidence" value="ECO:0007669"/>
    <property type="project" value="TreeGrafter"/>
</dbReference>
<evidence type="ECO:0000256" key="3">
    <source>
        <dbReference type="ARBA" id="ARBA00022448"/>
    </source>
</evidence>
<dbReference type="InterPro" id="IPR045861">
    <property type="entry name" value="CorA_cytoplasmic_dom"/>
</dbReference>
<evidence type="ECO:0000313" key="14">
    <source>
        <dbReference type="Proteomes" id="UP000823934"/>
    </source>
</evidence>
<evidence type="ECO:0000256" key="7">
    <source>
        <dbReference type="ARBA" id="ARBA00022989"/>
    </source>
</evidence>
<evidence type="ECO:0000256" key="4">
    <source>
        <dbReference type="ARBA" id="ARBA00022475"/>
    </source>
</evidence>
<keyword evidence="3" id="KW-0813">Transport</keyword>
<evidence type="ECO:0000256" key="2">
    <source>
        <dbReference type="ARBA" id="ARBA00009765"/>
    </source>
</evidence>
<comment type="subcellular location">
    <subcellularLocation>
        <location evidence="1">Cell membrane</location>
        <topology evidence="1">Multi-pass membrane protein</topology>
    </subcellularLocation>
</comment>
<comment type="catalytic activity">
    <reaction evidence="10">
        <text>Mg(2+)(in) = Mg(2+)(out)</text>
        <dbReference type="Rhea" id="RHEA:29827"/>
        <dbReference type="ChEBI" id="CHEBI:18420"/>
    </reaction>
</comment>